<dbReference type="FunFam" id="3.30.565.10:FF:000010">
    <property type="entry name" value="Sensor histidine kinase RcsC"/>
    <property type="match status" value="1"/>
</dbReference>
<name>A0A251X5X3_9GAMM</name>
<dbReference type="GO" id="GO:0009927">
    <property type="term" value="F:histidine phosphotransfer kinase activity"/>
    <property type="evidence" value="ECO:0007669"/>
    <property type="project" value="TreeGrafter"/>
</dbReference>
<dbReference type="PROSITE" id="PS50109">
    <property type="entry name" value="HIS_KIN"/>
    <property type="match status" value="1"/>
</dbReference>
<keyword evidence="5" id="KW-0808">Transferase</keyword>
<evidence type="ECO:0000256" key="5">
    <source>
        <dbReference type="ARBA" id="ARBA00022679"/>
    </source>
</evidence>
<evidence type="ECO:0000256" key="4">
    <source>
        <dbReference type="ARBA" id="ARBA00022553"/>
    </source>
</evidence>
<evidence type="ECO:0000259" key="14">
    <source>
        <dbReference type="PROSITE" id="PS50109"/>
    </source>
</evidence>
<accession>A0A251X5X3</accession>
<dbReference type="FunFam" id="1.10.287.130:FF:000038">
    <property type="entry name" value="Sensory transduction histidine kinase"/>
    <property type="match status" value="1"/>
</dbReference>
<dbReference type="InterPro" id="IPR003594">
    <property type="entry name" value="HATPase_dom"/>
</dbReference>
<dbReference type="Gene3D" id="6.10.340.10">
    <property type="match status" value="1"/>
</dbReference>
<dbReference type="CDD" id="cd06225">
    <property type="entry name" value="HAMP"/>
    <property type="match status" value="1"/>
</dbReference>
<keyword evidence="13" id="KW-0812">Transmembrane</keyword>
<dbReference type="CDD" id="cd00082">
    <property type="entry name" value="HisKA"/>
    <property type="match status" value="1"/>
</dbReference>
<dbReference type="Pfam" id="PF00672">
    <property type="entry name" value="HAMP"/>
    <property type="match status" value="1"/>
</dbReference>
<dbReference type="Gene3D" id="1.10.287.130">
    <property type="match status" value="1"/>
</dbReference>
<evidence type="ECO:0000313" key="16">
    <source>
        <dbReference type="EMBL" id="OUD13146.1"/>
    </source>
</evidence>
<comment type="caution">
    <text evidence="16">The sequence shown here is derived from an EMBL/GenBank/DDBJ whole genome shotgun (WGS) entry which is preliminary data.</text>
</comment>
<feature type="domain" description="HAMP" evidence="15">
    <location>
        <begin position="350"/>
        <end position="403"/>
    </location>
</feature>
<comment type="catalytic activity">
    <reaction evidence="1">
        <text>ATP + protein L-histidine = ADP + protein N-phospho-L-histidine.</text>
        <dbReference type="EC" id="2.7.13.3"/>
    </reaction>
</comment>
<dbReference type="SMART" id="SM00388">
    <property type="entry name" value="HisKA"/>
    <property type="match status" value="1"/>
</dbReference>
<dbReference type="SMART" id="SM00304">
    <property type="entry name" value="HAMP"/>
    <property type="match status" value="1"/>
</dbReference>
<evidence type="ECO:0000256" key="11">
    <source>
        <dbReference type="ARBA" id="ARBA00023306"/>
    </source>
</evidence>
<dbReference type="EC" id="2.7.13.3" evidence="3"/>
<dbReference type="CDD" id="cd18774">
    <property type="entry name" value="PDC2_HK_sensor"/>
    <property type="match status" value="1"/>
</dbReference>
<keyword evidence="10 13" id="KW-0472">Membrane</keyword>
<evidence type="ECO:0000256" key="6">
    <source>
        <dbReference type="ARBA" id="ARBA00022741"/>
    </source>
</evidence>
<dbReference type="AlphaFoldDB" id="A0A251X5X3"/>
<feature type="transmembrane region" description="Helical" evidence="13">
    <location>
        <begin position="327"/>
        <end position="348"/>
    </location>
</feature>
<organism evidence="16 17">
    <name type="scientific">Thioflexithrix psekupsensis</name>
    <dbReference type="NCBI Taxonomy" id="1570016"/>
    <lineage>
        <taxon>Bacteria</taxon>
        <taxon>Pseudomonadati</taxon>
        <taxon>Pseudomonadota</taxon>
        <taxon>Gammaproteobacteria</taxon>
        <taxon>Thiotrichales</taxon>
        <taxon>Thioflexithrix</taxon>
    </lineage>
</organism>
<keyword evidence="13" id="KW-1133">Transmembrane helix</keyword>
<keyword evidence="4" id="KW-0597">Phosphoprotein</keyword>
<evidence type="ECO:0000256" key="10">
    <source>
        <dbReference type="ARBA" id="ARBA00023136"/>
    </source>
</evidence>
<proteinExistence type="predicted"/>
<evidence type="ECO:0000256" key="1">
    <source>
        <dbReference type="ARBA" id="ARBA00000085"/>
    </source>
</evidence>
<evidence type="ECO:0000313" key="17">
    <source>
        <dbReference type="Proteomes" id="UP000194798"/>
    </source>
</evidence>
<dbReference type="SMART" id="SM00387">
    <property type="entry name" value="HATPase_c"/>
    <property type="match status" value="1"/>
</dbReference>
<dbReference type="InterPro" id="IPR036890">
    <property type="entry name" value="HATPase_C_sf"/>
</dbReference>
<dbReference type="PANTHER" id="PTHR43047:SF72">
    <property type="entry name" value="OSMOSENSING HISTIDINE PROTEIN KINASE SLN1"/>
    <property type="match status" value="1"/>
</dbReference>
<keyword evidence="9" id="KW-0902">Two-component regulatory system</keyword>
<keyword evidence="7" id="KW-0418">Kinase</keyword>
<keyword evidence="6" id="KW-0547">Nucleotide-binding</keyword>
<feature type="domain" description="Histidine kinase" evidence="14">
    <location>
        <begin position="450"/>
        <end position="672"/>
    </location>
</feature>
<reference evidence="16 17" key="1">
    <citation type="submission" date="2016-12" db="EMBL/GenBank/DDBJ databases">
        <title>Thioflexothrix psekupsii D3 genome sequencing and assembly.</title>
        <authorList>
            <person name="Fomenkov A."/>
            <person name="Vincze T."/>
            <person name="Grabovich M."/>
            <person name="Anton B.P."/>
            <person name="Dubinina G."/>
            <person name="Orlova M."/>
            <person name="Belousova E."/>
            <person name="Roberts R.J."/>
        </authorList>
    </citation>
    <scope>NUCLEOTIDE SEQUENCE [LARGE SCALE GENOMIC DNA]</scope>
    <source>
        <strain evidence="16">D3</strain>
    </source>
</reference>
<dbReference type="OrthoDB" id="9770795at2"/>
<dbReference type="SUPFAM" id="SSF47384">
    <property type="entry name" value="Homodimeric domain of signal transducing histidine kinase"/>
    <property type="match status" value="1"/>
</dbReference>
<dbReference type="GO" id="GO:0005886">
    <property type="term" value="C:plasma membrane"/>
    <property type="evidence" value="ECO:0007669"/>
    <property type="project" value="TreeGrafter"/>
</dbReference>
<dbReference type="InterPro" id="IPR003661">
    <property type="entry name" value="HisK_dim/P_dom"/>
</dbReference>
<dbReference type="InterPro" id="IPR036097">
    <property type="entry name" value="HisK_dim/P_sf"/>
</dbReference>
<dbReference type="Gene3D" id="3.30.450.20">
    <property type="entry name" value="PAS domain"/>
    <property type="match status" value="1"/>
</dbReference>
<keyword evidence="17" id="KW-1185">Reference proteome</keyword>
<dbReference type="InterPro" id="IPR004358">
    <property type="entry name" value="Sig_transdc_His_kin-like_C"/>
</dbReference>
<evidence type="ECO:0000256" key="3">
    <source>
        <dbReference type="ARBA" id="ARBA00012438"/>
    </source>
</evidence>
<evidence type="ECO:0000256" key="12">
    <source>
        <dbReference type="SAM" id="Coils"/>
    </source>
</evidence>
<dbReference type="InterPro" id="IPR005467">
    <property type="entry name" value="His_kinase_dom"/>
</dbReference>
<feature type="coiled-coil region" evidence="12">
    <location>
        <begin position="398"/>
        <end position="436"/>
    </location>
</feature>
<dbReference type="RefSeq" id="WP_086488594.1">
    <property type="nucleotide sequence ID" value="NZ_MSLT01000018.1"/>
</dbReference>
<dbReference type="Pfam" id="PF00512">
    <property type="entry name" value="HisKA"/>
    <property type="match status" value="1"/>
</dbReference>
<comment type="subcellular location">
    <subcellularLocation>
        <location evidence="2">Membrane</location>
    </subcellularLocation>
</comment>
<evidence type="ECO:0000256" key="9">
    <source>
        <dbReference type="ARBA" id="ARBA00023012"/>
    </source>
</evidence>
<dbReference type="InterPro" id="IPR003660">
    <property type="entry name" value="HAMP_dom"/>
</dbReference>
<dbReference type="Proteomes" id="UP000194798">
    <property type="component" value="Unassembled WGS sequence"/>
</dbReference>
<keyword evidence="8" id="KW-0067">ATP-binding</keyword>
<evidence type="ECO:0000256" key="7">
    <source>
        <dbReference type="ARBA" id="ARBA00022777"/>
    </source>
</evidence>
<dbReference type="PANTHER" id="PTHR43047">
    <property type="entry name" value="TWO-COMPONENT HISTIDINE PROTEIN KINASE"/>
    <property type="match status" value="1"/>
</dbReference>
<evidence type="ECO:0000259" key="15">
    <source>
        <dbReference type="PROSITE" id="PS50885"/>
    </source>
</evidence>
<protein>
    <recommendedName>
        <fullName evidence="3">histidine kinase</fullName>
        <ecNumber evidence="3">2.7.13.3</ecNumber>
    </recommendedName>
</protein>
<dbReference type="PROSITE" id="PS50885">
    <property type="entry name" value="HAMP"/>
    <property type="match status" value="1"/>
</dbReference>
<keyword evidence="12" id="KW-0175">Coiled coil</keyword>
<dbReference type="Gene3D" id="3.30.565.10">
    <property type="entry name" value="Histidine kinase-like ATPase, C-terminal domain"/>
    <property type="match status" value="1"/>
</dbReference>
<dbReference type="PRINTS" id="PR00344">
    <property type="entry name" value="BCTRLSENSOR"/>
</dbReference>
<dbReference type="GO" id="GO:0000155">
    <property type="term" value="F:phosphorelay sensor kinase activity"/>
    <property type="evidence" value="ECO:0007669"/>
    <property type="project" value="InterPro"/>
</dbReference>
<evidence type="ECO:0000256" key="13">
    <source>
        <dbReference type="SAM" id="Phobius"/>
    </source>
</evidence>
<dbReference type="Pfam" id="PF02518">
    <property type="entry name" value="HATPase_c"/>
    <property type="match status" value="1"/>
</dbReference>
<keyword evidence="11" id="KW-0131">Cell cycle</keyword>
<sequence length="688" mass="78626">MNKTMTIKTMLFSMLITVAITLTLVITIALHRHLKLQHYVSQASFEHQVSTNFQFINKELEQAEQALSRLKNYANLFLSQQFELENTLTFLTQAMGENLKLNHYQYGASLILTTETAQKYFNQNYYRLFVYRDETQNHASQNVHIEAQTENKAYQTWIEQWSPSVNQQVITPIYQDEKTGLWLFTLIVELDHNPYFNGFVAVDILLERLVTQIESVKFGRSGGLFLANYDTGLLLSHQNKALIDHEQTSSVHHGMLGQQNADRYSLYQLPTAEAWRKILIQPTEFIDIRGLDQRLYKVSSRPLQQVPWTIVAYQGHYELQKELHVSLFIFVFLGIAGFMALAIMGLFFTHLMTEPLRRLVSIMKKVKEQDTVGLSAPIAGPMEIRELGEIFNQMLRSINEAVAEKDRYAKRLQQYSHDLERQVECRTAELAEAMEQARSASRSKSQFLANMSHELRTPMNAIIGYSEILQEELAERQQQTTLSDVQKILSASRHLLGLINDILDISKIEAGKMEVYLEHFNLNLLVTEVVNTVKPLVEKQHNQLKVFFDPSLSSMYSDSTKLRQNLLNLLSNASKFSAQDVIELNIIRDPQNEADWVQFQVIDHGIGMTPQQMARLFEMFVQADASTTRKYGGSGLGLAITKSFCEMLGGTIEVNSELGKGSIFTMRLPLQAESREKMSNASSLASLH</sequence>
<evidence type="ECO:0000256" key="8">
    <source>
        <dbReference type="ARBA" id="ARBA00022840"/>
    </source>
</evidence>
<gene>
    <name evidence="16" type="ORF">TPSD3_10915</name>
</gene>
<evidence type="ECO:0000256" key="2">
    <source>
        <dbReference type="ARBA" id="ARBA00004370"/>
    </source>
</evidence>
<dbReference type="SUPFAM" id="SSF55874">
    <property type="entry name" value="ATPase domain of HSP90 chaperone/DNA topoisomerase II/histidine kinase"/>
    <property type="match status" value="1"/>
</dbReference>
<dbReference type="GO" id="GO:0005524">
    <property type="term" value="F:ATP binding"/>
    <property type="evidence" value="ECO:0007669"/>
    <property type="project" value="UniProtKB-KW"/>
</dbReference>
<dbReference type="CDD" id="cd16922">
    <property type="entry name" value="HATPase_EvgS-ArcB-TorS-like"/>
    <property type="match status" value="1"/>
</dbReference>
<dbReference type="EMBL" id="MSLT01000018">
    <property type="protein sequence ID" value="OUD13146.1"/>
    <property type="molecule type" value="Genomic_DNA"/>
</dbReference>